<name>A0A8S5T5P2_9CAUD</name>
<organism evidence="1">
    <name type="scientific">Myoviridae sp. ct6eX13</name>
    <dbReference type="NCBI Taxonomy" id="2827660"/>
    <lineage>
        <taxon>Viruses</taxon>
        <taxon>Duplodnaviria</taxon>
        <taxon>Heunggongvirae</taxon>
        <taxon>Uroviricota</taxon>
        <taxon>Caudoviricetes</taxon>
    </lineage>
</organism>
<evidence type="ECO:0000313" key="1">
    <source>
        <dbReference type="EMBL" id="DAF58311.1"/>
    </source>
</evidence>
<sequence length="104" mass="11917">MFDELYLIVPELGTQDEIGVFRKTGPEKRRRVLCEAGGIRRSEWAAAGAAGHRPELVVTIPYVDYQGETEADYRGQRYSIYRTYPVNDGWDVELYLEMKDGVRG</sequence>
<protein>
    <submittedName>
        <fullName evidence="1">Head closure knob</fullName>
    </submittedName>
</protein>
<accession>A0A8S5T5P2</accession>
<dbReference type="EMBL" id="BK032750">
    <property type="protein sequence ID" value="DAF58311.1"/>
    <property type="molecule type" value="Genomic_DNA"/>
</dbReference>
<proteinExistence type="predicted"/>
<reference evidence="1" key="1">
    <citation type="journal article" date="2021" name="Proc. Natl. Acad. Sci. U.S.A.">
        <title>A Catalog of Tens of Thousands of Viruses from Human Metagenomes Reveals Hidden Associations with Chronic Diseases.</title>
        <authorList>
            <person name="Tisza M.J."/>
            <person name="Buck C.B."/>
        </authorList>
    </citation>
    <scope>NUCLEOTIDE SEQUENCE</scope>
    <source>
        <strain evidence="1">Ct6eX13</strain>
    </source>
</reference>